<comment type="caution">
    <text evidence="1">The sequence shown here is derived from an EMBL/GenBank/DDBJ whole genome shotgun (WGS) entry which is preliminary data.</text>
</comment>
<keyword evidence="2" id="KW-1185">Reference proteome</keyword>
<protein>
    <recommendedName>
        <fullName evidence="3">Transposase</fullName>
    </recommendedName>
</protein>
<dbReference type="RefSeq" id="WP_073342979.1">
    <property type="nucleotide sequence ID" value="NZ_CP180185.1"/>
</dbReference>
<reference evidence="1 2" key="1">
    <citation type="submission" date="2019-07" db="EMBL/GenBank/DDBJ databases">
        <title>Whole genome shotgun sequence of Staphylococcus cohnii subsp. urealyticus NBRC 109766.</title>
        <authorList>
            <person name="Hosoyama A."/>
            <person name="Uohara A."/>
            <person name="Ohji S."/>
            <person name="Ichikawa N."/>
        </authorList>
    </citation>
    <scope>NUCLEOTIDE SEQUENCE [LARGE SCALE GENOMIC DNA]</scope>
    <source>
        <strain evidence="1 2">NBRC 109766</strain>
    </source>
</reference>
<dbReference type="AlphaFoldDB" id="A0AB34AGG6"/>
<name>A0AB34AGG6_STAUR</name>
<sequence length="62" mass="7273">MLNKSIDKRDQYEMISISDLVANSHLLRKVDAILDLNFVYELVEYKGRININMVKVNSFLKN</sequence>
<evidence type="ECO:0008006" key="3">
    <source>
        <dbReference type="Google" id="ProtNLM"/>
    </source>
</evidence>
<evidence type="ECO:0000313" key="1">
    <source>
        <dbReference type="EMBL" id="GEQ01887.1"/>
    </source>
</evidence>
<dbReference type="Proteomes" id="UP000321839">
    <property type="component" value="Unassembled WGS sequence"/>
</dbReference>
<organism evidence="1 2">
    <name type="scientific">Staphylococcus ureilyticus</name>
    <name type="common">Staphylococcus cohnii subsp. urealyticus</name>
    <dbReference type="NCBI Taxonomy" id="94138"/>
    <lineage>
        <taxon>Bacteria</taxon>
        <taxon>Bacillati</taxon>
        <taxon>Bacillota</taxon>
        <taxon>Bacilli</taxon>
        <taxon>Bacillales</taxon>
        <taxon>Staphylococcaceae</taxon>
        <taxon>Staphylococcus</taxon>
        <taxon>Staphylococcus cohnii species complex</taxon>
    </lineage>
</organism>
<evidence type="ECO:0000313" key="2">
    <source>
        <dbReference type="Proteomes" id="UP000321839"/>
    </source>
</evidence>
<proteinExistence type="predicted"/>
<dbReference type="EMBL" id="BKAW01000003">
    <property type="protein sequence ID" value="GEQ01887.1"/>
    <property type="molecule type" value="Genomic_DNA"/>
</dbReference>
<gene>
    <name evidence="1" type="ORF">SCO02_03280</name>
</gene>
<accession>A0AB34AGG6</accession>